<dbReference type="Gene3D" id="1.10.10.2840">
    <property type="entry name" value="PucR C-terminal helix-turn-helix domain"/>
    <property type="match status" value="1"/>
</dbReference>
<evidence type="ECO:0000256" key="1">
    <source>
        <dbReference type="SAM" id="MobiDB-lite"/>
    </source>
</evidence>
<dbReference type="Proteomes" id="UP000076321">
    <property type="component" value="Unassembled WGS sequence"/>
</dbReference>
<dbReference type="InterPro" id="IPR025736">
    <property type="entry name" value="PucR_C-HTH_dom"/>
</dbReference>
<dbReference type="PANTHER" id="PTHR33744:SF1">
    <property type="entry name" value="DNA-BINDING TRANSCRIPTIONAL ACTIVATOR ADER"/>
    <property type="match status" value="1"/>
</dbReference>
<evidence type="ECO:0000259" key="3">
    <source>
        <dbReference type="Pfam" id="PF25906"/>
    </source>
</evidence>
<dbReference type="EMBL" id="LQCI01000051">
    <property type="protein sequence ID" value="KZB79747.1"/>
    <property type="molecule type" value="Genomic_DNA"/>
</dbReference>
<feature type="region of interest" description="Disordered" evidence="1">
    <location>
        <begin position="1"/>
        <end position="27"/>
    </location>
</feature>
<dbReference type="Pfam" id="PF25906">
    <property type="entry name" value="PucR-like_N"/>
    <property type="match status" value="1"/>
</dbReference>
<dbReference type="Pfam" id="PF13556">
    <property type="entry name" value="HTH_30"/>
    <property type="match status" value="1"/>
</dbReference>
<evidence type="ECO:0000259" key="2">
    <source>
        <dbReference type="Pfam" id="PF13556"/>
    </source>
</evidence>
<reference evidence="5 7" key="2">
    <citation type="submission" date="2016-11" db="EMBL/GenBank/DDBJ databases">
        <title>Genome sequencing of Amycolatopsis regifaucium.</title>
        <authorList>
            <person name="Mayilraj S."/>
            <person name="Kaur N."/>
        </authorList>
    </citation>
    <scope>NUCLEOTIDE SEQUENCE [LARGE SCALE GENOMIC DNA]</scope>
    <source>
        <strain evidence="5 7">GY080</strain>
    </source>
</reference>
<feature type="domain" description="PucR-like N-terminal" evidence="3">
    <location>
        <begin position="35"/>
        <end position="200"/>
    </location>
</feature>
<accession>A0A154M5V5</accession>
<comment type="caution">
    <text evidence="4">The sequence shown here is derived from an EMBL/GenBank/DDBJ whole genome shotgun (WGS) entry which is preliminary data.</text>
</comment>
<dbReference type="PANTHER" id="PTHR33744">
    <property type="entry name" value="CARBOHYDRATE DIACID REGULATOR"/>
    <property type="match status" value="1"/>
</dbReference>
<evidence type="ECO:0000313" key="6">
    <source>
        <dbReference type="Proteomes" id="UP000076321"/>
    </source>
</evidence>
<gene>
    <name evidence="5" type="ORF">ATP06_0206175</name>
    <name evidence="4" type="ORF">AVL48_15240</name>
</gene>
<dbReference type="Proteomes" id="UP000186883">
    <property type="component" value="Unassembled WGS sequence"/>
</dbReference>
<keyword evidence="7" id="KW-1185">Reference proteome</keyword>
<dbReference type="InterPro" id="IPR051448">
    <property type="entry name" value="CdaR-like_regulators"/>
</dbReference>
<dbReference type="AlphaFoldDB" id="A0A154M5V5"/>
<sequence>MTRPQDGRSGVEATYGPLLTPARPGGSSGRPVQLWALLPKELATVFRPVLADVAGEVVREIQRTIPDYARPLDGAFGKALKTGVQMAFLQFLERIGNPEAPSEDRRSVFLSLGVQEFHQGRNVDVLQAAYRVGARVTWRRVAEAGRRTGVPSATLCLLAEAIFAYIDELSALSVEGHAEAREKAAGALERRRHRLMELLLAEPPSPPDVVKHAADLARWQLPELLVAVALDQPSDEAPAAASSALADFESSSPCLLVPAPEPDEREQFAESLAGWRAAIGPAVPPAFAARSLRAAREALRLVESGALADEPVTWCVDHLSRLWLLKEPFLAAELVRERLGPLTGLTGKQHTRLAGTLLAWLETCGNVREVAERLAVHPQTVRSRAQELETLFADGLRDPERRFEMILALRATPPDPSRI</sequence>
<reference evidence="4 6" key="1">
    <citation type="submission" date="2015-12" db="EMBL/GenBank/DDBJ databases">
        <title>Amycolatopsis regifaucium genome sequencing and assembly.</title>
        <authorList>
            <person name="Mayilraj S."/>
        </authorList>
    </citation>
    <scope>NUCLEOTIDE SEQUENCE [LARGE SCALE GENOMIC DNA]</scope>
    <source>
        <strain evidence="4 6">GY080</strain>
    </source>
</reference>
<evidence type="ECO:0000313" key="7">
    <source>
        <dbReference type="Proteomes" id="UP000186883"/>
    </source>
</evidence>
<dbReference type="EMBL" id="LOBU02000006">
    <property type="protein sequence ID" value="OKA09937.1"/>
    <property type="molecule type" value="Genomic_DNA"/>
</dbReference>
<dbReference type="InterPro" id="IPR042070">
    <property type="entry name" value="PucR_C-HTH_sf"/>
</dbReference>
<name>A0A154M5V5_9PSEU</name>
<evidence type="ECO:0000313" key="4">
    <source>
        <dbReference type="EMBL" id="KZB79747.1"/>
    </source>
</evidence>
<dbReference type="InterPro" id="IPR058663">
    <property type="entry name" value="PucR-like_N"/>
</dbReference>
<proteinExistence type="predicted"/>
<dbReference type="RefSeq" id="WP_061987628.1">
    <property type="nucleotide sequence ID" value="NZ_FOPQ01000012.1"/>
</dbReference>
<feature type="domain" description="PucR C-terminal helix-turn-helix" evidence="2">
    <location>
        <begin position="353"/>
        <end position="411"/>
    </location>
</feature>
<dbReference type="OrthoDB" id="5243741at2"/>
<protein>
    <submittedName>
        <fullName evidence="4">Transcriptional regulator</fullName>
    </submittedName>
</protein>
<organism evidence="4 6">
    <name type="scientific">Amycolatopsis regifaucium</name>
    <dbReference type="NCBI Taxonomy" id="546365"/>
    <lineage>
        <taxon>Bacteria</taxon>
        <taxon>Bacillati</taxon>
        <taxon>Actinomycetota</taxon>
        <taxon>Actinomycetes</taxon>
        <taxon>Pseudonocardiales</taxon>
        <taxon>Pseudonocardiaceae</taxon>
        <taxon>Amycolatopsis</taxon>
    </lineage>
</organism>
<evidence type="ECO:0000313" key="5">
    <source>
        <dbReference type="EMBL" id="OKA09937.1"/>
    </source>
</evidence>